<dbReference type="RefSeq" id="WP_046714007.1">
    <property type="nucleotide sequence ID" value="NZ_BJXR01000039.1"/>
</dbReference>
<dbReference type="AlphaFoldDB" id="A0A511T8G4"/>
<dbReference type="Proteomes" id="UP000183760">
    <property type="component" value="Unassembled WGS sequence"/>
</dbReference>
<dbReference type="EMBL" id="FOIB01000003">
    <property type="protein sequence ID" value="SET81860.1"/>
    <property type="molecule type" value="Genomic_DNA"/>
</dbReference>
<keyword evidence="3" id="KW-1185">Reference proteome</keyword>
<evidence type="ECO:0000313" key="1">
    <source>
        <dbReference type="EMBL" id="GEN10471.1"/>
    </source>
</evidence>
<dbReference type="OrthoDB" id="8617461at2"/>
<evidence type="ECO:0000313" key="3">
    <source>
        <dbReference type="Proteomes" id="UP000183760"/>
    </source>
</evidence>
<evidence type="ECO:0000313" key="4">
    <source>
        <dbReference type="Proteomes" id="UP000321514"/>
    </source>
</evidence>
<proteinExistence type="predicted"/>
<gene>
    <name evidence="1" type="ORF">MFU01_55080</name>
    <name evidence="2" type="ORF">SAMN05443572_103359</name>
</gene>
<evidence type="ECO:0000313" key="2">
    <source>
        <dbReference type="EMBL" id="SET81860.1"/>
    </source>
</evidence>
<comment type="caution">
    <text evidence="1">The sequence shown here is derived from an EMBL/GenBank/DDBJ whole genome shotgun (WGS) entry which is preliminary data.</text>
</comment>
<reference evidence="1 4" key="2">
    <citation type="submission" date="2019-07" db="EMBL/GenBank/DDBJ databases">
        <title>Whole genome shotgun sequence of Myxococcus fulvus NBRC 100333.</title>
        <authorList>
            <person name="Hosoyama A."/>
            <person name="Uohara A."/>
            <person name="Ohji S."/>
            <person name="Ichikawa N."/>
        </authorList>
    </citation>
    <scope>NUCLEOTIDE SEQUENCE [LARGE SCALE GENOMIC DNA]</scope>
    <source>
        <strain evidence="1 4">NBRC 100333</strain>
    </source>
</reference>
<name>A0A511T8G4_MYXFU</name>
<sequence length="162" mass="17403">MNGKETQGMNGVLTLELLNLDGTLMERRKVPNLITIAGKRLVAELLMGRVNALPIRWAIAVGTGTTQPLPGNVKLDHQVDDAMDTAPKVEEITLGDGSSLVRATVTATLAPPPAQSTVQPLTEAGILVTLGTGAPILFNRVRFEEVNRGSNMVMKMTWEISF</sequence>
<organism evidence="1 4">
    <name type="scientific">Myxococcus fulvus</name>
    <dbReference type="NCBI Taxonomy" id="33"/>
    <lineage>
        <taxon>Bacteria</taxon>
        <taxon>Pseudomonadati</taxon>
        <taxon>Myxococcota</taxon>
        <taxon>Myxococcia</taxon>
        <taxon>Myxococcales</taxon>
        <taxon>Cystobacterineae</taxon>
        <taxon>Myxococcaceae</taxon>
        <taxon>Myxococcus</taxon>
    </lineage>
</organism>
<reference evidence="2 3" key="1">
    <citation type="submission" date="2016-10" db="EMBL/GenBank/DDBJ databases">
        <authorList>
            <person name="Varghese N."/>
            <person name="Submissions S."/>
        </authorList>
    </citation>
    <scope>NUCLEOTIDE SEQUENCE [LARGE SCALE GENOMIC DNA]</scope>
    <source>
        <strain evidence="2 3">DSM 16525</strain>
    </source>
</reference>
<accession>A0A511T8G4</accession>
<dbReference type="EMBL" id="BJXR01000039">
    <property type="protein sequence ID" value="GEN10471.1"/>
    <property type="molecule type" value="Genomic_DNA"/>
</dbReference>
<protein>
    <submittedName>
        <fullName evidence="1">Uncharacterized protein</fullName>
    </submittedName>
</protein>
<dbReference type="STRING" id="1334629.MFUL124B02_23445"/>
<dbReference type="Proteomes" id="UP000321514">
    <property type="component" value="Unassembled WGS sequence"/>
</dbReference>